<dbReference type="InterPro" id="IPR008906">
    <property type="entry name" value="HATC_C_dom"/>
</dbReference>
<comment type="caution">
    <text evidence="3">The sequence shown here is derived from an EMBL/GenBank/DDBJ whole genome shotgun (WGS) entry which is preliminary data.</text>
</comment>
<name>A0A2N5UU38_9BASI</name>
<dbReference type="SUPFAM" id="SSF53098">
    <property type="entry name" value="Ribonuclease H-like"/>
    <property type="match status" value="1"/>
</dbReference>
<accession>A0A2N5UU38</accession>
<gene>
    <name evidence="3" type="ORF">PCANC_12365</name>
</gene>
<evidence type="ECO:0000256" key="1">
    <source>
        <dbReference type="SAM" id="MobiDB-lite"/>
    </source>
</evidence>
<feature type="region of interest" description="Disordered" evidence="1">
    <location>
        <begin position="155"/>
        <end position="211"/>
    </location>
</feature>
<protein>
    <recommendedName>
        <fullName evidence="2">HAT C-terminal dimerisation domain-containing protein</fullName>
    </recommendedName>
</protein>
<dbReference type="PANTHER" id="PTHR47501">
    <property type="entry name" value="TRANSPOSASE-RELATED"/>
    <property type="match status" value="1"/>
</dbReference>
<sequence length="702" mass="77838">MAQSREFTPPNLTTDTTLSTVTRQSNRICTPLARQGFIQPHGDSRRALLVPSSPTLPHQSGTSHKAPGKNRGAPKQPAKSKNASLISADKDECADDLAQDLDAKNAKAKAKPKKCKGGFDNPKIYYHPGEPAPDQSNGGLTYKCRWCPKSVRVNPSTNSNLKTRHDGSSTQNHVRKPCSGRGKAVANGAILPKSSTEEAKDKKKTNSKNPGTLTSFVQKGCFDNKTFNKLLVFWLIRHSLPWARFNNFFLGVAFDYCNMNLAVLSRSWAADYARKLYVDLQQRVITAIQNADSKISLVADVWTTKGNHKAFIDSGSNNFTMAKEMAKIIRQKKGDFNHPRCFCHVIALILGAGLKSLKLKKNVRVPARKPEYFPTLETIVEFEDAIEIEDKSDTDNSITKLSETEDIEEIDADDASKAEGSEIDVDDDNGDKFTSLSRGSMNGIGNTLMKVDYICRRISSSPARRAKFQLKAKSMGYQEPALIPGYGIWWNVSYDCWQQAYAARKVIGRLLDDESENYSGKSLANHFYKGYEVLQSKWEQVNSLNQVLEEKLKAQLDLRPAVAPTESNLDELDDDDAVYYPEKKGVSQEEDKIKKYKAGAWPLGKKDNPLQWWKSHSSEFPLLSSIARDVLACAGSSATVKRTFSAAADVCSSERKSLAVSTIERCTVIDEAEGKAKFSTQVANLSAKIKSNKIKHVGTIEK</sequence>
<keyword evidence="4" id="KW-1185">Reference proteome</keyword>
<dbReference type="PANTHER" id="PTHR47501:SF5">
    <property type="entry name" value="HAT C-TERMINAL DIMERISATION DOMAIN-CONTAINING PROTEIN"/>
    <property type="match status" value="1"/>
</dbReference>
<feature type="region of interest" description="Disordered" evidence="1">
    <location>
        <begin position="37"/>
        <end position="86"/>
    </location>
</feature>
<feature type="compositionally biased region" description="Polar residues" evidence="1">
    <location>
        <begin position="52"/>
        <end position="63"/>
    </location>
</feature>
<reference evidence="3 4" key="1">
    <citation type="submission" date="2017-11" db="EMBL/GenBank/DDBJ databases">
        <title>De novo assembly and phasing of dikaryotic genomes from two isolates of Puccinia coronata f. sp. avenae, the causal agent of oat crown rust.</title>
        <authorList>
            <person name="Miller M.E."/>
            <person name="Zhang Y."/>
            <person name="Omidvar V."/>
            <person name="Sperschneider J."/>
            <person name="Schwessinger B."/>
            <person name="Raley C."/>
            <person name="Palmer J.M."/>
            <person name="Garnica D."/>
            <person name="Upadhyaya N."/>
            <person name="Rathjen J."/>
            <person name="Taylor J.M."/>
            <person name="Park R.F."/>
            <person name="Dodds P.N."/>
            <person name="Hirsch C.D."/>
            <person name="Kianian S.F."/>
            <person name="Figueroa M."/>
        </authorList>
    </citation>
    <scope>NUCLEOTIDE SEQUENCE [LARGE SCALE GENOMIC DNA]</scope>
    <source>
        <strain evidence="3">12NC29</strain>
    </source>
</reference>
<dbReference type="Pfam" id="PF05699">
    <property type="entry name" value="Dimer_Tnp_hAT"/>
    <property type="match status" value="1"/>
</dbReference>
<feature type="region of interest" description="Disordered" evidence="1">
    <location>
        <begin position="1"/>
        <end position="23"/>
    </location>
</feature>
<proteinExistence type="predicted"/>
<dbReference type="OrthoDB" id="2506739at2759"/>
<dbReference type="EMBL" id="PGCJ01000172">
    <property type="protein sequence ID" value="PLW41167.1"/>
    <property type="molecule type" value="Genomic_DNA"/>
</dbReference>
<evidence type="ECO:0000259" key="2">
    <source>
        <dbReference type="Pfam" id="PF05699"/>
    </source>
</evidence>
<feature type="domain" description="HAT C-terminal dimerisation" evidence="2">
    <location>
        <begin position="607"/>
        <end position="669"/>
    </location>
</feature>
<evidence type="ECO:0000313" key="3">
    <source>
        <dbReference type="EMBL" id="PLW41167.1"/>
    </source>
</evidence>
<organism evidence="3 4">
    <name type="scientific">Puccinia coronata f. sp. avenae</name>
    <dbReference type="NCBI Taxonomy" id="200324"/>
    <lineage>
        <taxon>Eukaryota</taxon>
        <taxon>Fungi</taxon>
        <taxon>Dikarya</taxon>
        <taxon>Basidiomycota</taxon>
        <taxon>Pucciniomycotina</taxon>
        <taxon>Pucciniomycetes</taxon>
        <taxon>Pucciniales</taxon>
        <taxon>Pucciniaceae</taxon>
        <taxon>Puccinia</taxon>
    </lineage>
</organism>
<dbReference type="AlphaFoldDB" id="A0A2N5UU38"/>
<dbReference type="Proteomes" id="UP000235388">
    <property type="component" value="Unassembled WGS sequence"/>
</dbReference>
<evidence type="ECO:0000313" key="4">
    <source>
        <dbReference type="Proteomes" id="UP000235388"/>
    </source>
</evidence>
<feature type="region of interest" description="Disordered" evidence="1">
    <location>
        <begin position="411"/>
        <end position="431"/>
    </location>
</feature>
<dbReference type="InterPro" id="IPR012337">
    <property type="entry name" value="RNaseH-like_sf"/>
</dbReference>
<dbReference type="GO" id="GO:0046983">
    <property type="term" value="F:protein dimerization activity"/>
    <property type="evidence" value="ECO:0007669"/>
    <property type="project" value="InterPro"/>
</dbReference>
<feature type="compositionally biased region" description="Low complexity" evidence="1">
    <location>
        <begin position="8"/>
        <end position="22"/>
    </location>
</feature>